<protein>
    <submittedName>
        <fullName evidence="1">Uncharacterized protein</fullName>
    </submittedName>
</protein>
<proteinExistence type="predicted"/>
<name>A0A438DBJ5_VITVI</name>
<reference evidence="1 2" key="1">
    <citation type="journal article" date="2018" name="PLoS Genet.">
        <title>Population sequencing reveals clonal diversity and ancestral inbreeding in the grapevine cultivar Chardonnay.</title>
        <authorList>
            <person name="Roach M.J."/>
            <person name="Johnson D.L."/>
            <person name="Bohlmann J."/>
            <person name="van Vuuren H.J."/>
            <person name="Jones S.J."/>
            <person name="Pretorius I.S."/>
            <person name="Schmidt S.A."/>
            <person name="Borneman A.R."/>
        </authorList>
    </citation>
    <scope>NUCLEOTIDE SEQUENCE [LARGE SCALE GENOMIC DNA]</scope>
    <source>
        <strain evidence="2">cv. Chardonnay</strain>
        <tissue evidence="1">Leaf</tissue>
    </source>
</reference>
<dbReference type="AlphaFoldDB" id="A0A438DBJ5"/>
<sequence length="79" mass="9234">MREFTFSVEEEVRRSVLEDYGQLAIMEQTSWRQKSRALRIQEGDRNPIEWLLKFISSADKEDLECPFGEALILDALADL</sequence>
<dbReference type="EMBL" id="QGNW01001705">
    <property type="protein sequence ID" value="RVW32814.1"/>
    <property type="molecule type" value="Genomic_DNA"/>
</dbReference>
<dbReference type="Proteomes" id="UP000288805">
    <property type="component" value="Unassembled WGS sequence"/>
</dbReference>
<evidence type="ECO:0000313" key="2">
    <source>
        <dbReference type="Proteomes" id="UP000288805"/>
    </source>
</evidence>
<comment type="caution">
    <text evidence="1">The sequence shown here is derived from an EMBL/GenBank/DDBJ whole genome shotgun (WGS) entry which is preliminary data.</text>
</comment>
<accession>A0A438DBJ5</accession>
<organism evidence="1 2">
    <name type="scientific">Vitis vinifera</name>
    <name type="common">Grape</name>
    <dbReference type="NCBI Taxonomy" id="29760"/>
    <lineage>
        <taxon>Eukaryota</taxon>
        <taxon>Viridiplantae</taxon>
        <taxon>Streptophyta</taxon>
        <taxon>Embryophyta</taxon>
        <taxon>Tracheophyta</taxon>
        <taxon>Spermatophyta</taxon>
        <taxon>Magnoliopsida</taxon>
        <taxon>eudicotyledons</taxon>
        <taxon>Gunneridae</taxon>
        <taxon>Pentapetalae</taxon>
        <taxon>rosids</taxon>
        <taxon>Vitales</taxon>
        <taxon>Vitaceae</taxon>
        <taxon>Viteae</taxon>
        <taxon>Vitis</taxon>
    </lineage>
</organism>
<gene>
    <name evidence="1" type="ORF">CK203_100149</name>
</gene>
<evidence type="ECO:0000313" key="1">
    <source>
        <dbReference type="EMBL" id="RVW32814.1"/>
    </source>
</evidence>